<dbReference type="InterPro" id="IPR037120">
    <property type="entry name" value="Haem_peroxidase_sf_animal"/>
</dbReference>
<reference evidence="19" key="1">
    <citation type="submission" date="2020-11" db="EMBL/GenBank/DDBJ databases">
        <authorList>
            <person name="Tran Van P."/>
        </authorList>
    </citation>
    <scope>NUCLEOTIDE SEQUENCE</scope>
</reference>
<dbReference type="GO" id="GO:0016705">
    <property type="term" value="F:oxidoreductase activity, acting on paired donors, with incorporation or reduction of molecular oxygen"/>
    <property type="evidence" value="ECO:0007669"/>
    <property type="project" value="InterPro"/>
</dbReference>
<dbReference type="InterPro" id="IPR050476">
    <property type="entry name" value="Insect_CytP450_Detox"/>
</dbReference>
<dbReference type="FunFam" id="1.10.630.10:FF:000182">
    <property type="entry name" value="Cytochrome P450 3A4"/>
    <property type="match status" value="1"/>
</dbReference>
<dbReference type="InterPro" id="IPR019791">
    <property type="entry name" value="Haem_peroxidase_animal"/>
</dbReference>
<evidence type="ECO:0000256" key="13">
    <source>
        <dbReference type="ARBA" id="ARBA00023002"/>
    </source>
</evidence>
<keyword evidence="11" id="KW-0256">Endoplasmic reticulum</keyword>
<keyword evidence="20" id="KW-1185">Reference proteome</keyword>
<dbReference type="InterPro" id="IPR036396">
    <property type="entry name" value="Cyt_P450_sf"/>
</dbReference>
<dbReference type="GO" id="GO:0005506">
    <property type="term" value="F:iron ion binding"/>
    <property type="evidence" value="ECO:0007669"/>
    <property type="project" value="InterPro"/>
</dbReference>
<evidence type="ECO:0000256" key="8">
    <source>
        <dbReference type="ARBA" id="ARBA00013239"/>
    </source>
</evidence>
<evidence type="ECO:0000313" key="19">
    <source>
        <dbReference type="EMBL" id="CAD7650683.1"/>
    </source>
</evidence>
<evidence type="ECO:0000256" key="18">
    <source>
        <dbReference type="PIRSR" id="PIRSR602403-1"/>
    </source>
</evidence>
<dbReference type="Proteomes" id="UP000728032">
    <property type="component" value="Unassembled WGS sequence"/>
</dbReference>
<keyword evidence="12" id="KW-0492">Microsome</keyword>
<evidence type="ECO:0000256" key="12">
    <source>
        <dbReference type="ARBA" id="ARBA00022848"/>
    </source>
</evidence>
<dbReference type="Pfam" id="PF00067">
    <property type="entry name" value="p450"/>
    <property type="match status" value="1"/>
</dbReference>
<evidence type="ECO:0000313" key="20">
    <source>
        <dbReference type="Proteomes" id="UP000728032"/>
    </source>
</evidence>
<keyword evidence="14 18" id="KW-0408">Iron</keyword>
<evidence type="ECO:0000256" key="1">
    <source>
        <dbReference type="ARBA" id="ARBA00000699"/>
    </source>
</evidence>
<comment type="cofactor">
    <cofactor evidence="2 18">
        <name>heme</name>
        <dbReference type="ChEBI" id="CHEBI:30413"/>
    </cofactor>
</comment>
<dbReference type="InterPro" id="IPR002403">
    <property type="entry name" value="Cyt_P450_E_grp-IV"/>
</dbReference>
<evidence type="ECO:0000256" key="14">
    <source>
        <dbReference type="ARBA" id="ARBA00023004"/>
    </source>
</evidence>
<name>A0A7R9LZN3_9ACAR</name>
<dbReference type="SUPFAM" id="SSF48113">
    <property type="entry name" value="Heme-dependent peroxidases"/>
    <property type="match status" value="1"/>
</dbReference>
<comment type="function">
    <text evidence="3">May be involved in the metabolism of insect hormones and in the breakdown of synthetic insecticides.</text>
</comment>
<dbReference type="GO" id="GO:0052878">
    <property type="term" value="F:linoleate 8R-lipoxygenase activity"/>
    <property type="evidence" value="ECO:0007669"/>
    <property type="project" value="UniProtKB-EC"/>
</dbReference>
<dbReference type="SUPFAM" id="SSF48264">
    <property type="entry name" value="Cytochrome P450"/>
    <property type="match status" value="1"/>
</dbReference>
<dbReference type="GO" id="GO:0004497">
    <property type="term" value="F:monooxygenase activity"/>
    <property type="evidence" value="ECO:0007669"/>
    <property type="project" value="UniProtKB-KW"/>
</dbReference>
<dbReference type="EC" id="1.13.11.60" evidence="8"/>
<dbReference type="Gene3D" id="1.10.640.10">
    <property type="entry name" value="Haem peroxidase domain superfamily, animal type"/>
    <property type="match status" value="1"/>
</dbReference>
<dbReference type="GO" id="GO:0004601">
    <property type="term" value="F:peroxidase activity"/>
    <property type="evidence" value="ECO:0007669"/>
    <property type="project" value="InterPro"/>
</dbReference>
<keyword evidence="16" id="KW-0472">Membrane</keyword>
<dbReference type="GO" id="GO:0006979">
    <property type="term" value="P:response to oxidative stress"/>
    <property type="evidence" value="ECO:0007669"/>
    <property type="project" value="InterPro"/>
</dbReference>
<feature type="binding site" description="axial binding residue" evidence="18">
    <location>
        <position position="651"/>
    </location>
    <ligand>
        <name>heme</name>
        <dbReference type="ChEBI" id="CHEBI:30413"/>
    </ligand>
    <ligandPart>
        <name>Fe</name>
        <dbReference type="ChEBI" id="CHEBI:18248"/>
    </ligandPart>
</feature>
<gene>
    <name evidence="19" type="ORF">ONB1V03_LOCUS7936</name>
</gene>
<accession>A0A7R9LZN3</accession>
<dbReference type="AlphaFoldDB" id="A0A7R9LZN3"/>
<dbReference type="PANTHER" id="PTHR24292:SF54">
    <property type="entry name" value="CYP9F3-RELATED"/>
    <property type="match status" value="1"/>
</dbReference>
<evidence type="ECO:0000256" key="9">
    <source>
        <dbReference type="ARBA" id="ARBA00022617"/>
    </source>
</evidence>
<evidence type="ECO:0000256" key="15">
    <source>
        <dbReference type="ARBA" id="ARBA00023033"/>
    </source>
</evidence>
<dbReference type="PROSITE" id="PS50292">
    <property type="entry name" value="PEROXIDASE_3"/>
    <property type="match status" value="1"/>
</dbReference>
<comment type="similarity">
    <text evidence="6">Belongs to the cytochrome P450 family.</text>
</comment>
<evidence type="ECO:0000256" key="10">
    <source>
        <dbReference type="ARBA" id="ARBA00022723"/>
    </source>
</evidence>
<keyword evidence="13" id="KW-0560">Oxidoreductase</keyword>
<dbReference type="PROSITE" id="PS00086">
    <property type="entry name" value="CYTOCHROME_P450"/>
    <property type="match status" value="1"/>
</dbReference>
<evidence type="ECO:0000256" key="5">
    <source>
        <dbReference type="ARBA" id="ARBA00004406"/>
    </source>
</evidence>
<keyword evidence="10 18" id="KW-0479">Metal-binding</keyword>
<organism evidence="19">
    <name type="scientific">Oppiella nova</name>
    <dbReference type="NCBI Taxonomy" id="334625"/>
    <lineage>
        <taxon>Eukaryota</taxon>
        <taxon>Metazoa</taxon>
        <taxon>Ecdysozoa</taxon>
        <taxon>Arthropoda</taxon>
        <taxon>Chelicerata</taxon>
        <taxon>Arachnida</taxon>
        <taxon>Acari</taxon>
        <taxon>Acariformes</taxon>
        <taxon>Sarcoptiformes</taxon>
        <taxon>Oribatida</taxon>
        <taxon>Brachypylina</taxon>
        <taxon>Oppioidea</taxon>
        <taxon>Oppiidae</taxon>
        <taxon>Oppiella</taxon>
    </lineage>
</organism>
<comment type="subunit">
    <text evidence="7">Homotetramer.</text>
</comment>
<dbReference type="PRINTS" id="PR00465">
    <property type="entry name" value="EP450IV"/>
</dbReference>
<protein>
    <recommendedName>
        <fullName evidence="8">linoleate 8R-lipoxygenase</fullName>
        <ecNumber evidence="8">1.13.11.60</ecNumber>
    </recommendedName>
</protein>
<dbReference type="GO" id="GO:0005789">
    <property type="term" value="C:endoplasmic reticulum membrane"/>
    <property type="evidence" value="ECO:0007669"/>
    <property type="project" value="UniProtKB-SubCell"/>
</dbReference>
<dbReference type="GO" id="GO:0020037">
    <property type="term" value="F:heme binding"/>
    <property type="evidence" value="ECO:0007669"/>
    <property type="project" value="InterPro"/>
</dbReference>
<evidence type="ECO:0000256" key="16">
    <source>
        <dbReference type="ARBA" id="ARBA00023136"/>
    </source>
</evidence>
<evidence type="ECO:0000256" key="11">
    <source>
        <dbReference type="ARBA" id="ARBA00022824"/>
    </source>
</evidence>
<evidence type="ECO:0000256" key="4">
    <source>
        <dbReference type="ARBA" id="ARBA00004174"/>
    </source>
</evidence>
<dbReference type="PRINTS" id="PR00385">
    <property type="entry name" value="P450"/>
</dbReference>
<evidence type="ECO:0000256" key="2">
    <source>
        <dbReference type="ARBA" id="ARBA00001971"/>
    </source>
</evidence>
<comment type="catalytic activity">
    <reaction evidence="1">
        <text>(9Z,12Z)-octadecadienoate + O2 = (8R,9Z,12Z)-8-hydroperoxyoctadeca-9,12-dienoate</text>
        <dbReference type="Rhea" id="RHEA:25395"/>
        <dbReference type="ChEBI" id="CHEBI:15379"/>
        <dbReference type="ChEBI" id="CHEBI:30245"/>
        <dbReference type="ChEBI" id="CHEBI:58659"/>
        <dbReference type="EC" id="1.13.11.60"/>
    </reaction>
</comment>
<dbReference type="GO" id="GO:0016853">
    <property type="term" value="F:isomerase activity"/>
    <property type="evidence" value="ECO:0007669"/>
    <property type="project" value="UniProtKB-KW"/>
</dbReference>
<dbReference type="PANTHER" id="PTHR24292">
    <property type="entry name" value="CYTOCHROME P450"/>
    <property type="match status" value="1"/>
</dbReference>
<keyword evidence="17" id="KW-0413">Isomerase</keyword>
<keyword evidence="15" id="KW-0503">Monooxygenase</keyword>
<evidence type="ECO:0000256" key="6">
    <source>
        <dbReference type="ARBA" id="ARBA00010617"/>
    </source>
</evidence>
<dbReference type="Gene3D" id="1.10.630.10">
    <property type="entry name" value="Cytochrome P450"/>
    <property type="match status" value="1"/>
</dbReference>
<dbReference type="EMBL" id="OC919094">
    <property type="protein sequence ID" value="CAD7650683.1"/>
    <property type="molecule type" value="Genomic_DNA"/>
</dbReference>
<dbReference type="EMBL" id="CAJPVJ010004269">
    <property type="protein sequence ID" value="CAG2168446.1"/>
    <property type="molecule type" value="Genomic_DNA"/>
</dbReference>
<evidence type="ECO:0000256" key="17">
    <source>
        <dbReference type="ARBA" id="ARBA00023235"/>
    </source>
</evidence>
<dbReference type="InterPro" id="IPR017972">
    <property type="entry name" value="Cyt_P450_CS"/>
</dbReference>
<keyword evidence="9 18" id="KW-0349">Heme</keyword>
<dbReference type="InterPro" id="IPR001128">
    <property type="entry name" value="Cyt_P450"/>
</dbReference>
<dbReference type="InterPro" id="IPR010255">
    <property type="entry name" value="Haem_peroxidase_sf"/>
</dbReference>
<proteinExistence type="inferred from homology"/>
<dbReference type="OrthoDB" id="1055148at2759"/>
<comment type="subcellular location">
    <subcellularLocation>
        <location evidence="5">Endoplasmic reticulum membrane</location>
        <topology evidence="5">Peripheral membrane protein</topology>
    </subcellularLocation>
    <subcellularLocation>
        <location evidence="4">Microsome membrane</location>
        <topology evidence="4">Peripheral membrane protein</topology>
    </subcellularLocation>
</comment>
<evidence type="ECO:0000256" key="3">
    <source>
        <dbReference type="ARBA" id="ARBA00003690"/>
    </source>
</evidence>
<sequence length="705" mass="80931">MKRQSWLPHKETVDLTLFYDEYPGIIHGLLTHPIGKFDFQREYSQEWREVYVQYLQKNPYLKHCADQNGKVSDITERDVREALREATVKMDAYVAADNAYIQANPGVKNFSHFIYEADLKAIFNEYVSQALSEIKCLNKLETEINLEYLTAPPQVADNDLFCDMELEANPLLKCNPYTKYRRIDGKCNNLRETNWGSAFHCQRRLLPADYADGVNKVRLAQDGGPLPNARYISDVLARGPPLYNPVRTSMHMIWGQVIAHDSLKTLQYFGTALNCCPNSGPEPQECVHVNPVPSDRLLRAFNQTCSSTNERTYIIPRLITGANFIMYPLIRECVTELLDVMQTYAATGLEVDMKRLFSNYTIDVISMCAFATKINAQKNPDNPIVKQAKKPFNPKLYRFLALMVLPKWVLELFNTTHNAEEDSIKFFVDLIRHIIDERKRSQEKHNDLIDLLLNAEKEQKSGETRDESDVNESHHVILGSDDTSVEKKLFANIKKYMTEDEILSNCWLFYTAGYESTANTLSFAAHELALNPEKQDKLYEEVISFIDSDGEISYDVLTKMPFLDAVISETLRLHAPAVRLWRYANEDYKLGDTGITIKKGQRIEIPNHGIHHLEEYFPNPKTFSPERFLPENRHKIVPYSYTPFGGGPRHCVGMRFALMEAKLGLAHIMKNYKFITTTNTDIPVALPRNSIIHAPLRVIVGIQKR</sequence>
<dbReference type="Pfam" id="PF03098">
    <property type="entry name" value="An_peroxidase"/>
    <property type="match status" value="1"/>
</dbReference>
<evidence type="ECO:0000256" key="7">
    <source>
        <dbReference type="ARBA" id="ARBA00011881"/>
    </source>
</evidence>